<organism evidence="2 3">
    <name type="scientific">Flavobacterium cyanobacteriorum</name>
    <dbReference type="NCBI Taxonomy" id="2022802"/>
    <lineage>
        <taxon>Bacteria</taxon>
        <taxon>Pseudomonadati</taxon>
        <taxon>Bacteroidota</taxon>
        <taxon>Flavobacteriia</taxon>
        <taxon>Flavobacteriales</taxon>
        <taxon>Flavobacteriaceae</taxon>
        <taxon>Flavobacterium</taxon>
    </lineage>
</organism>
<feature type="transmembrane region" description="Helical" evidence="1">
    <location>
        <begin position="190"/>
        <end position="215"/>
    </location>
</feature>
<feature type="transmembrane region" description="Helical" evidence="1">
    <location>
        <begin position="12"/>
        <end position="32"/>
    </location>
</feature>
<sequence length="412" mass="48282">MRVNYNSIEKQNTAWAYILFFIWPLLALIVSFKNLGYKYSRVIIILFFGLFGYTFIFNEMSDSYRHAESFKLTATKPFGDFFNIVSGLYSEEGTKPDFVMDLISFIVTRFTDNTKIYFMVLSLILGWMLMVNIKLLLSLYEKNKTAAGIIFIAFLIIIMPPSRILSFRHYLGLLVFVYSLYKYFTEKKLIYLLLLTFSIFIHFGFLMLVGLFYIYKLCGRQNRVYYILIILSFIFYEQSATLLKSYGVGLGGLDKTVRGYTHEKYLERVAGYQNNRNIIINSYARWTTLFMILSLIYHKLRIKNFDKVSEYLYSFLLLFFAFVNFMQGLEAIANRFSVVFQVLSCVFYVHLYSQNNVKIPTVFRQVSLIFLLLNAVVLIRVTFEYTNMLVLVPFVPVSLLVDSDSTILNLIK</sequence>
<evidence type="ECO:0000313" key="2">
    <source>
        <dbReference type="EMBL" id="OYQ32110.1"/>
    </source>
</evidence>
<name>A0A255YUL1_9FLAO</name>
<proteinExistence type="predicted"/>
<feature type="transmembrane region" description="Helical" evidence="1">
    <location>
        <begin position="363"/>
        <end position="383"/>
    </location>
</feature>
<feature type="transmembrane region" description="Helical" evidence="1">
    <location>
        <begin position="224"/>
        <end position="243"/>
    </location>
</feature>
<keyword evidence="1" id="KW-0472">Membrane</keyword>
<dbReference type="InterPro" id="IPR049458">
    <property type="entry name" value="EpsG-like"/>
</dbReference>
<reference evidence="2 3" key="1">
    <citation type="submission" date="2017-07" db="EMBL/GenBank/DDBJ databases">
        <title>Flavobacterium cyanobacteriorum sp. nov., isolated from cyanobacterial aggregates in a eutrophic lake.</title>
        <authorList>
            <person name="Cai H."/>
        </authorList>
    </citation>
    <scope>NUCLEOTIDE SEQUENCE [LARGE SCALE GENOMIC DNA]</scope>
    <source>
        <strain evidence="2 3">TH021</strain>
    </source>
</reference>
<dbReference type="RefSeq" id="WP_094416859.1">
    <property type="nucleotide sequence ID" value="NZ_NOXV01000304.1"/>
</dbReference>
<protein>
    <recommendedName>
        <fullName evidence="4">EpsG family protein</fullName>
    </recommendedName>
</protein>
<comment type="caution">
    <text evidence="2">The sequence shown here is derived from an EMBL/GenBank/DDBJ whole genome shotgun (WGS) entry which is preliminary data.</text>
</comment>
<dbReference type="Pfam" id="PF14897">
    <property type="entry name" value="EpsG"/>
    <property type="match status" value="1"/>
</dbReference>
<keyword evidence="1" id="KW-0812">Transmembrane</keyword>
<dbReference type="EMBL" id="NOXV01000304">
    <property type="protein sequence ID" value="OYQ32110.1"/>
    <property type="molecule type" value="Genomic_DNA"/>
</dbReference>
<gene>
    <name evidence="2" type="ORF">CHU92_14640</name>
</gene>
<feature type="transmembrane region" description="Helical" evidence="1">
    <location>
        <begin position="116"/>
        <end position="137"/>
    </location>
</feature>
<feature type="transmembrane region" description="Helical" evidence="1">
    <location>
        <begin position="332"/>
        <end position="351"/>
    </location>
</feature>
<dbReference type="Proteomes" id="UP000216605">
    <property type="component" value="Unassembled WGS sequence"/>
</dbReference>
<feature type="transmembrane region" description="Helical" evidence="1">
    <location>
        <begin position="278"/>
        <end position="296"/>
    </location>
</feature>
<dbReference type="AlphaFoldDB" id="A0A255YUL1"/>
<evidence type="ECO:0000313" key="3">
    <source>
        <dbReference type="Proteomes" id="UP000216605"/>
    </source>
</evidence>
<dbReference type="OrthoDB" id="784431at2"/>
<keyword evidence="1" id="KW-1133">Transmembrane helix</keyword>
<feature type="transmembrane region" description="Helical" evidence="1">
    <location>
        <begin position="143"/>
        <end position="160"/>
    </location>
</feature>
<feature type="transmembrane region" description="Helical" evidence="1">
    <location>
        <begin position="38"/>
        <end position="56"/>
    </location>
</feature>
<evidence type="ECO:0008006" key="4">
    <source>
        <dbReference type="Google" id="ProtNLM"/>
    </source>
</evidence>
<accession>A0A255YUL1</accession>
<evidence type="ECO:0000256" key="1">
    <source>
        <dbReference type="SAM" id="Phobius"/>
    </source>
</evidence>
<feature type="transmembrane region" description="Helical" evidence="1">
    <location>
        <begin position="308"/>
        <end position="326"/>
    </location>
</feature>
<keyword evidence="3" id="KW-1185">Reference proteome</keyword>